<dbReference type="Gene3D" id="3.80.10.10">
    <property type="entry name" value="Ribonuclease Inhibitor"/>
    <property type="match status" value="1"/>
</dbReference>
<keyword evidence="3" id="KW-1185">Reference proteome</keyword>
<dbReference type="AlphaFoldDB" id="A0A9N8HUR7"/>
<evidence type="ECO:0000313" key="2">
    <source>
        <dbReference type="EMBL" id="CAB9528098.1"/>
    </source>
</evidence>
<name>A0A9N8HUR7_9STRA</name>
<dbReference type="EMBL" id="CAICTM010002145">
    <property type="protein sequence ID" value="CAB9528098.1"/>
    <property type="molecule type" value="Genomic_DNA"/>
</dbReference>
<protein>
    <submittedName>
        <fullName evidence="2">Uncharacterized protein</fullName>
    </submittedName>
</protein>
<dbReference type="Proteomes" id="UP001153069">
    <property type="component" value="Unassembled WGS sequence"/>
</dbReference>
<dbReference type="SUPFAM" id="SSF52047">
    <property type="entry name" value="RNI-like"/>
    <property type="match status" value="1"/>
</dbReference>
<proteinExistence type="predicted"/>
<reference evidence="2" key="1">
    <citation type="submission" date="2020-06" db="EMBL/GenBank/DDBJ databases">
        <authorList>
            <consortium name="Plant Systems Biology data submission"/>
        </authorList>
    </citation>
    <scope>NUCLEOTIDE SEQUENCE</scope>
    <source>
        <strain evidence="2">D6</strain>
    </source>
</reference>
<feature type="region of interest" description="Disordered" evidence="1">
    <location>
        <begin position="528"/>
        <end position="547"/>
    </location>
</feature>
<gene>
    <name evidence="2" type="ORF">SEMRO_2147_G316470.1</name>
</gene>
<dbReference type="InterPro" id="IPR032675">
    <property type="entry name" value="LRR_dom_sf"/>
</dbReference>
<evidence type="ECO:0000256" key="1">
    <source>
        <dbReference type="SAM" id="MobiDB-lite"/>
    </source>
</evidence>
<organism evidence="2 3">
    <name type="scientific">Seminavis robusta</name>
    <dbReference type="NCBI Taxonomy" id="568900"/>
    <lineage>
        <taxon>Eukaryota</taxon>
        <taxon>Sar</taxon>
        <taxon>Stramenopiles</taxon>
        <taxon>Ochrophyta</taxon>
        <taxon>Bacillariophyta</taxon>
        <taxon>Bacillariophyceae</taxon>
        <taxon>Bacillariophycidae</taxon>
        <taxon>Naviculales</taxon>
        <taxon>Naviculaceae</taxon>
        <taxon>Seminavis</taxon>
    </lineage>
</organism>
<evidence type="ECO:0000313" key="3">
    <source>
        <dbReference type="Proteomes" id="UP001153069"/>
    </source>
</evidence>
<comment type="caution">
    <text evidence="2">The sequence shown here is derived from an EMBL/GenBank/DDBJ whole genome shotgun (WGS) entry which is preliminary data.</text>
</comment>
<sequence length="547" mass="62105">MATLACQNAAALYRTESTLYRNRAIHDGRALELLKRVSHRKEEDWHRVYVVPVQDEVQRLEQLAQVSKETAKQKEDHFVTLRNQTHASIAIIMNEIAKQYNHEFQKALSATTTTADGSCTTTGLECLQQTESLMKELHTKSKSFPQLRQPVPSHNNNNNNTQSLEYLDWLRTESSKQLLEDPSTSPFYRLLHSIQRHSSLSTTTTDNNTIQIEVAPLKSYARIVQKSQDKYKGDFSQVTDYVRGMVVFSNLMELHRGLQAIMANDDTNDDEHAKDDDSTTSSGFIVELQFHLASFLRIKNTKGHVSYEAARSVHMFNPASTSRIFCWQDDDEDDDDDEEVELAKLLQEIATGVTTRLTLDYSTALWKPENQKRLADAFADRRCSLLCISLRSCRCGDDFIDMCLNQERRPHVWEEQETEIVYHTVRLGSILHEGTAGRISQKGVKLLLSHGNTSLRVLDLEGCLDLDWYENCGDEVVSTIEAHIATCLEQGKAPLPQLQELNLKSTGLTPSGAKRIADMQERGQLPQLQTILMDEDLTKPPRRVGPK</sequence>
<accession>A0A9N8HUR7</accession>